<evidence type="ECO:0000313" key="1">
    <source>
        <dbReference type="EMBL" id="TBU50995.1"/>
    </source>
</evidence>
<reference evidence="1 2" key="1">
    <citation type="submission" date="2019-01" db="EMBL/GenBank/DDBJ databases">
        <title>Draft genome sequences of three monokaryotic isolates of the white-rot basidiomycete fungus Dichomitus squalens.</title>
        <authorList>
            <consortium name="DOE Joint Genome Institute"/>
            <person name="Lopez S.C."/>
            <person name="Andreopoulos B."/>
            <person name="Pangilinan J."/>
            <person name="Lipzen A."/>
            <person name="Riley R."/>
            <person name="Ahrendt S."/>
            <person name="Ng V."/>
            <person name="Barry K."/>
            <person name="Daum C."/>
            <person name="Grigoriev I.V."/>
            <person name="Hilden K.S."/>
            <person name="Makela M.R."/>
            <person name="de Vries R.P."/>
        </authorList>
    </citation>
    <scope>NUCLEOTIDE SEQUENCE [LARGE SCALE GENOMIC DNA]</scope>
    <source>
        <strain evidence="1 2">CBS 464.89</strain>
    </source>
</reference>
<evidence type="ECO:0000313" key="2">
    <source>
        <dbReference type="Proteomes" id="UP000292082"/>
    </source>
</evidence>
<dbReference type="AlphaFoldDB" id="A0A4Q9PAK5"/>
<sequence length="62" mass="6765">MGNDELKHVDLIPDLQRGYSGTSVSPTSQLEMGLGAFLPGRVARTVARRPAQVEQIPEETML</sequence>
<organism evidence="1 2">
    <name type="scientific">Dichomitus squalens</name>
    <dbReference type="NCBI Taxonomy" id="114155"/>
    <lineage>
        <taxon>Eukaryota</taxon>
        <taxon>Fungi</taxon>
        <taxon>Dikarya</taxon>
        <taxon>Basidiomycota</taxon>
        <taxon>Agaricomycotina</taxon>
        <taxon>Agaricomycetes</taxon>
        <taxon>Polyporales</taxon>
        <taxon>Polyporaceae</taxon>
        <taxon>Dichomitus</taxon>
    </lineage>
</organism>
<accession>A0A4Q9PAK5</accession>
<proteinExistence type="predicted"/>
<dbReference type="EMBL" id="ML145465">
    <property type="protein sequence ID" value="TBU50995.1"/>
    <property type="molecule type" value="Genomic_DNA"/>
</dbReference>
<protein>
    <submittedName>
        <fullName evidence="1">Uncharacterized protein</fullName>
    </submittedName>
</protein>
<gene>
    <name evidence="1" type="ORF">BD310DRAFT_835659</name>
</gene>
<dbReference type="Proteomes" id="UP000292082">
    <property type="component" value="Unassembled WGS sequence"/>
</dbReference>
<name>A0A4Q9PAK5_9APHY</name>
<keyword evidence="2" id="KW-1185">Reference proteome</keyword>